<dbReference type="Proteomes" id="UP000191144">
    <property type="component" value="Chromosome G"/>
</dbReference>
<evidence type="ECO:0000256" key="9">
    <source>
        <dbReference type="RuleBase" id="RU364142"/>
    </source>
</evidence>
<evidence type="ECO:0000256" key="4">
    <source>
        <dbReference type="ARBA" id="ARBA00023015"/>
    </source>
</evidence>
<protein>
    <recommendedName>
        <fullName evidence="3 9">Mediator of RNA polymerase II transcription subunit 5</fullName>
    </recommendedName>
    <alternativeName>
        <fullName evidence="8 9">Mediator complex subunit 5</fullName>
    </alternativeName>
</protein>
<evidence type="ECO:0000256" key="3">
    <source>
        <dbReference type="ARBA" id="ARBA00020628"/>
    </source>
</evidence>
<keyword evidence="7 9" id="KW-0539">Nucleus</keyword>
<proteinExistence type="inferred from homology"/>
<evidence type="ECO:0000256" key="5">
    <source>
        <dbReference type="ARBA" id="ARBA00023159"/>
    </source>
</evidence>
<keyword evidence="4 9" id="KW-0805">Transcription regulation</keyword>
<dbReference type="AlphaFoldDB" id="A0A1G4K9Q5"/>
<dbReference type="GO" id="GO:0016592">
    <property type="term" value="C:mediator complex"/>
    <property type="evidence" value="ECO:0007669"/>
    <property type="project" value="InterPro"/>
</dbReference>
<organism evidence="10 11">
    <name type="scientific">Lachancea meyersii CBS 8951</name>
    <dbReference type="NCBI Taxonomy" id="1266667"/>
    <lineage>
        <taxon>Eukaryota</taxon>
        <taxon>Fungi</taxon>
        <taxon>Dikarya</taxon>
        <taxon>Ascomycota</taxon>
        <taxon>Saccharomycotina</taxon>
        <taxon>Saccharomycetes</taxon>
        <taxon>Saccharomycetales</taxon>
        <taxon>Saccharomycetaceae</taxon>
        <taxon>Lachancea</taxon>
    </lineage>
</organism>
<dbReference type="InterPro" id="IPR014801">
    <property type="entry name" value="Mediator_Med5_fun"/>
</dbReference>
<dbReference type="OrthoDB" id="5322661at2759"/>
<comment type="similarity">
    <text evidence="2 9">Belongs to the Mediator complex subunit 5 family.</text>
</comment>
<dbReference type="Pfam" id="PF08689">
    <property type="entry name" value="Med5"/>
    <property type="match status" value="1"/>
</dbReference>
<dbReference type="PANTHER" id="PTHR35784:SF1">
    <property type="entry name" value="MEDIATOR OF RNA POLYMERASE II TRANSCRIPTION SUBUNIT 5"/>
    <property type="match status" value="1"/>
</dbReference>
<keyword evidence="11" id="KW-1185">Reference proteome</keyword>
<evidence type="ECO:0000313" key="10">
    <source>
        <dbReference type="EMBL" id="SCV00792.1"/>
    </source>
</evidence>
<reference evidence="11" key="1">
    <citation type="submission" date="2016-03" db="EMBL/GenBank/DDBJ databases">
        <authorList>
            <person name="Devillers Hugo."/>
        </authorList>
    </citation>
    <scope>NUCLEOTIDE SEQUENCE [LARGE SCALE GENOMIC DNA]</scope>
</reference>
<dbReference type="EMBL" id="LT598484">
    <property type="protein sequence ID" value="SCV00792.1"/>
    <property type="molecule type" value="Genomic_DNA"/>
</dbReference>
<dbReference type="GO" id="GO:0006357">
    <property type="term" value="P:regulation of transcription by RNA polymerase II"/>
    <property type="evidence" value="ECO:0007669"/>
    <property type="project" value="InterPro"/>
</dbReference>
<evidence type="ECO:0000256" key="8">
    <source>
        <dbReference type="ARBA" id="ARBA00031256"/>
    </source>
</evidence>
<evidence type="ECO:0000256" key="1">
    <source>
        <dbReference type="ARBA" id="ARBA00004123"/>
    </source>
</evidence>
<evidence type="ECO:0000256" key="2">
    <source>
        <dbReference type="ARBA" id="ARBA00008782"/>
    </source>
</evidence>
<comment type="subunit">
    <text evidence="9">Component of the Mediator complex.</text>
</comment>
<evidence type="ECO:0000256" key="7">
    <source>
        <dbReference type="ARBA" id="ARBA00023242"/>
    </source>
</evidence>
<keyword evidence="5 9" id="KW-0010">Activator</keyword>
<gene>
    <name evidence="9" type="primary">MED5</name>
    <name evidence="10" type="ORF">LAME_0G12024G</name>
</gene>
<evidence type="ECO:0000313" key="11">
    <source>
        <dbReference type="Proteomes" id="UP000191144"/>
    </source>
</evidence>
<comment type="subcellular location">
    <subcellularLocation>
        <location evidence="1 9">Nucleus</location>
    </subcellularLocation>
</comment>
<evidence type="ECO:0000256" key="6">
    <source>
        <dbReference type="ARBA" id="ARBA00023163"/>
    </source>
</evidence>
<sequence length="1074" mass="121511">MEEKRESVFALALNCSKRRLPPAQFVNFYNELVNEQYGAIINNAEDTEPGIHVDVYGELSQCLLKILEAQSNPLLADYVTEVLFVNYNTELAHRVFPQLYTIQDISHLAVLLSKASAFFLHLNDKLLIDQICGDLGSLIMPSLFATDFSNQSELLVVAMAKFMRNIAHLSSQTISIIDPKVKENLNVFLARLSKTNRLLYRKIVIDFESTIKIDGSSPISAHDQSPNNFASPSAVSPKYTGLPSASLKASHPVVTSKFQASKLVRYCKNLWLNNRILNWFTNARDFVSDYGVIEAAVLKDSRTAPANVETVMVDLIETSFTSFAQFVSNKHYHQPNSDFNLLERKWTIFIAKQLPLYVLEHIPKNPDLVITAMEKIDHKVIKVLKSCASDKDDSKNGGNDLFEDLPNKNMDIRHEFLKNLIILGCQPASVLNDYLREDQIVDTKSLPSNDIVVIRNTQGVKESINDFPRFIKEKVQDLDLESMFDMTENPTSNIDSDIIQVLRKFDSLAATRQRELSEVFHEIFCESARNFDCKTFSKICCLMSFNLSHSLTAIFAFITPATFLAVATEFVDETWERHMKQLSQRMSDDFEPNTEFVCFTYAIILIINITKTFDVSLVESMPANSKLSSESFTVKFLSDLGNIPPALKLESSNQSTEVLESWVRDLFINGSLSDSLMKNADAKDVSRVIPFLFKQSVLSVEAGIVRDVSTLTGGFEYFLQPFLIVGLIGVVFWTEQYLTALKTKDVSKELLDLIFEMLSSVLNPSTFNDESKPLHTLILRLNAVHLLKAARAFRTQSSSNYGIYSSDSGGDPKLESIISHLELVCSTGNFYNVDPTCLASESQNYPRKELTWSPFSITAESSMNGILMNQINSFWNMHSSTYYNLDYLFTFIDIMTPLRFFEASLFALRSKAFESASSDRQLKDANGEASASLDYFFHFLVTYDLKKASLKTDLLNYMTTSQEVECNVKKSIPESNINAKIEQHSDEDFEMLFGEDTSVPGNETDITIYDSRTDEEKSDSKTNCLLKPSFAAVLHSLLSDKRSLFEMKHASKEEFEETKHLHEKYVEILRSEAV</sequence>
<accession>A0A1G4K9Q5</accession>
<dbReference type="PANTHER" id="PTHR35784">
    <property type="entry name" value="MEDIATOR OF RNA POLYMERASE II TRANSCRIPTION SUBUNIT 5"/>
    <property type="match status" value="1"/>
</dbReference>
<keyword evidence="6 9" id="KW-0804">Transcription</keyword>
<name>A0A1G4K9Q5_9SACH</name>
<dbReference type="GO" id="GO:0003712">
    <property type="term" value="F:transcription coregulator activity"/>
    <property type="evidence" value="ECO:0007669"/>
    <property type="project" value="InterPro"/>
</dbReference>
<comment type="function">
    <text evidence="9">Component of the Mediator complex, a coactivator involved in the regulated transcription of nearly all RNA polymerase II-dependent genes. Mediator functions as a bridge to convey information from gene-specific regulatory proteins to the basal RNA polymerase II transcription machinery. Mediator is recruited to promoters by direct interactions with regulatory proteins and serves as a scaffold for the assembly of a functional preinitiation complex with RNA polymerase II and the general transcription factors.</text>
</comment>